<proteinExistence type="predicted"/>
<accession>A0AAX1EDG9</accession>
<dbReference type="EMBL" id="CP038254">
    <property type="protein sequence ID" value="QBR82902.1"/>
    <property type="molecule type" value="Genomic_DNA"/>
</dbReference>
<reference evidence="1 2" key="1">
    <citation type="submission" date="2019-03" db="EMBL/GenBank/DDBJ databases">
        <title>Diverse conjugative elements silence natural transformation in Legionella species.</title>
        <authorList>
            <person name="Durieux I."/>
            <person name="Ginevra C."/>
            <person name="Attaiech L."/>
            <person name="Picq K."/>
            <person name="Juan P.A."/>
            <person name="Jarraud S."/>
            <person name="Charpentier X."/>
        </authorList>
    </citation>
    <scope>NUCLEOTIDE SEQUENCE [LARGE SCALE GENOMIC DNA]</scope>
    <source>
        <strain evidence="1 2">HL-0427-4011</strain>
    </source>
</reference>
<name>A0AAX1EDG9_9GAMM</name>
<sequence>MGDFLKKPLKEQKEPRENEIAQFKQRFKKLANNENSKLNKRESMRNPLLVNILIASSGVGGNSSGC</sequence>
<organism evidence="1 2">
    <name type="scientific">Legionella israelensis</name>
    <dbReference type="NCBI Taxonomy" id="454"/>
    <lineage>
        <taxon>Bacteria</taxon>
        <taxon>Pseudomonadati</taxon>
        <taxon>Pseudomonadota</taxon>
        <taxon>Gammaproteobacteria</taxon>
        <taxon>Legionellales</taxon>
        <taxon>Legionellaceae</taxon>
        <taxon>Legionella</taxon>
    </lineage>
</organism>
<dbReference type="AlphaFoldDB" id="A0AAX1EDG9"/>
<gene>
    <name evidence="1" type="ORF">E3983_00120</name>
</gene>
<evidence type="ECO:0000313" key="1">
    <source>
        <dbReference type="EMBL" id="QBR82902.1"/>
    </source>
</evidence>
<dbReference type="Proteomes" id="UP000295517">
    <property type="component" value="Chromosome"/>
</dbReference>
<evidence type="ECO:0000313" key="2">
    <source>
        <dbReference type="Proteomes" id="UP000295517"/>
    </source>
</evidence>
<dbReference type="RefSeq" id="WP_135059418.1">
    <property type="nucleotide sequence ID" value="NZ_CP038254.1"/>
</dbReference>
<protein>
    <submittedName>
        <fullName evidence="1">Uncharacterized protein</fullName>
    </submittedName>
</protein>